<accession>A0A0M3HV62</accession>
<proteinExistence type="predicted"/>
<keyword evidence="1" id="KW-0472">Membrane</keyword>
<keyword evidence="2" id="KW-1185">Reference proteome</keyword>
<keyword evidence="1" id="KW-1133">Transmembrane helix</keyword>
<dbReference type="Proteomes" id="UP000036681">
    <property type="component" value="Unplaced"/>
</dbReference>
<dbReference type="WBParaSite" id="ALUE_0000678201-mRNA-1">
    <property type="protein sequence ID" value="ALUE_0000678201-mRNA-1"/>
    <property type="gene ID" value="ALUE_0000678201"/>
</dbReference>
<evidence type="ECO:0000313" key="3">
    <source>
        <dbReference type="WBParaSite" id="ALUE_0000678201-mRNA-1"/>
    </source>
</evidence>
<protein>
    <submittedName>
        <fullName evidence="3">VWFD domain-containing protein</fullName>
    </submittedName>
</protein>
<sequence length="491" mass="54883">MEEEFARRFERTDPHWRNPQKGPLNNYNSQCDISADSIVIAPLPQIMRESGVIGYEPKPPPRKYRPRKMCCVTNITVCIVLVTILALLLIGAVIAIIVVVVKHGGETTTETTTTTITTPPPLYGYLNTSKYNVSIMGNPRHIASFDIDPRKPDSFIAVDNSLHVIYLFGINDLIATEKALFLENTAYMESCKTFTMKSYCLSELCRDGDVTYCAEGCPESTDFCKMGNLKVNGSSPYICAAHASFTDEDGVAIDVCTKNSGPSCSIELVRLQNYTDMIRRNRSSCAVGENNFSSGPEDCILWCAFCIEFGTLTAMGSMEQIDWMAAVDTNGSISAVRLKDGATFTTVNPILSDQTKLYITYVDQNDVQVIAVDGIQVTFYRFGDRIRPHTSRTLWQVAMVVKQSNVVHEVHEERKRDKGGSGLGQRPFHSNHFGAKEFKKQTKKYSSVLWQSDETRNIQYVTAPRFHGFFRNAKGEVECKISISRKACRSC</sequence>
<keyword evidence="1" id="KW-0812">Transmembrane</keyword>
<evidence type="ECO:0000256" key="1">
    <source>
        <dbReference type="SAM" id="Phobius"/>
    </source>
</evidence>
<organism evidence="2 3">
    <name type="scientific">Ascaris lumbricoides</name>
    <name type="common">Giant roundworm</name>
    <dbReference type="NCBI Taxonomy" id="6252"/>
    <lineage>
        <taxon>Eukaryota</taxon>
        <taxon>Metazoa</taxon>
        <taxon>Ecdysozoa</taxon>
        <taxon>Nematoda</taxon>
        <taxon>Chromadorea</taxon>
        <taxon>Rhabditida</taxon>
        <taxon>Spirurina</taxon>
        <taxon>Ascaridomorpha</taxon>
        <taxon>Ascaridoidea</taxon>
        <taxon>Ascarididae</taxon>
        <taxon>Ascaris</taxon>
    </lineage>
</organism>
<feature type="transmembrane region" description="Helical" evidence="1">
    <location>
        <begin position="72"/>
        <end position="101"/>
    </location>
</feature>
<evidence type="ECO:0000313" key="2">
    <source>
        <dbReference type="Proteomes" id="UP000036681"/>
    </source>
</evidence>
<reference evidence="3" key="1">
    <citation type="submission" date="2017-02" db="UniProtKB">
        <authorList>
            <consortium name="WormBaseParasite"/>
        </authorList>
    </citation>
    <scope>IDENTIFICATION</scope>
</reference>
<dbReference type="AlphaFoldDB" id="A0A0M3HV62"/>
<name>A0A0M3HV62_ASCLU</name>